<protein>
    <submittedName>
        <fullName evidence="2">Uncharacterized protein</fullName>
    </submittedName>
</protein>
<sequence>MHPYHECSEYCFRIIAEAKAHSEEKKSVAEPEQANTSNVQSYIGASKTAEDQHYGNDSAEVHSDDDDIPLVEEKLEEEFTKLTGRKKKLFELRLKMVKSVSLDYFFNTLCICFFDFIRQY</sequence>
<accession>A0AAN7GRB7</accession>
<dbReference type="EMBL" id="JAXIOK010000020">
    <property type="protein sequence ID" value="KAK4746625.1"/>
    <property type="molecule type" value="Genomic_DNA"/>
</dbReference>
<dbReference type="AlphaFoldDB" id="A0AAN7GRB7"/>
<reference evidence="2 3" key="1">
    <citation type="journal article" date="2023" name="Hortic Res">
        <title>Pangenome of water caltrop reveals structural variations and asymmetric subgenome divergence after allopolyploidization.</title>
        <authorList>
            <person name="Zhang X."/>
            <person name="Chen Y."/>
            <person name="Wang L."/>
            <person name="Yuan Y."/>
            <person name="Fang M."/>
            <person name="Shi L."/>
            <person name="Lu R."/>
            <person name="Comes H.P."/>
            <person name="Ma Y."/>
            <person name="Chen Y."/>
            <person name="Huang G."/>
            <person name="Zhou Y."/>
            <person name="Zheng Z."/>
            <person name="Qiu Y."/>
        </authorList>
    </citation>
    <scope>NUCLEOTIDE SEQUENCE [LARGE SCALE GENOMIC DNA]</scope>
    <source>
        <tissue evidence="2">Roots</tissue>
    </source>
</reference>
<gene>
    <name evidence="2" type="ORF">SAY87_025662</name>
</gene>
<feature type="region of interest" description="Disordered" evidence="1">
    <location>
        <begin position="23"/>
        <end position="42"/>
    </location>
</feature>
<comment type="caution">
    <text evidence="2">The sequence shown here is derived from an EMBL/GenBank/DDBJ whole genome shotgun (WGS) entry which is preliminary data.</text>
</comment>
<feature type="compositionally biased region" description="Polar residues" evidence="1">
    <location>
        <begin position="33"/>
        <end position="42"/>
    </location>
</feature>
<keyword evidence="3" id="KW-1185">Reference proteome</keyword>
<evidence type="ECO:0000256" key="1">
    <source>
        <dbReference type="SAM" id="MobiDB-lite"/>
    </source>
</evidence>
<proteinExistence type="predicted"/>
<evidence type="ECO:0000313" key="2">
    <source>
        <dbReference type="EMBL" id="KAK4746625.1"/>
    </source>
</evidence>
<evidence type="ECO:0000313" key="3">
    <source>
        <dbReference type="Proteomes" id="UP001345219"/>
    </source>
</evidence>
<name>A0AAN7GRB7_9MYRT</name>
<organism evidence="2 3">
    <name type="scientific">Trapa incisa</name>
    <dbReference type="NCBI Taxonomy" id="236973"/>
    <lineage>
        <taxon>Eukaryota</taxon>
        <taxon>Viridiplantae</taxon>
        <taxon>Streptophyta</taxon>
        <taxon>Embryophyta</taxon>
        <taxon>Tracheophyta</taxon>
        <taxon>Spermatophyta</taxon>
        <taxon>Magnoliopsida</taxon>
        <taxon>eudicotyledons</taxon>
        <taxon>Gunneridae</taxon>
        <taxon>Pentapetalae</taxon>
        <taxon>rosids</taxon>
        <taxon>malvids</taxon>
        <taxon>Myrtales</taxon>
        <taxon>Lythraceae</taxon>
        <taxon>Trapa</taxon>
    </lineage>
</organism>
<dbReference type="Proteomes" id="UP001345219">
    <property type="component" value="Chromosome 20"/>
</dbReference>